<evidence type="ECO:0000313" key="8">
    <source>
        <dbReference type="Proteomes" id="UP000479710"/>
    </source>
</evidence>
<dbReference type="PANTHER" id="PTHR31719:SF94">
    <property type="entry name" value="PROTEIN ATAF2"/>
    <property type="match status" value="1"/>
</dbReference>
<keyword evidence="3" id="KW-0804">Transcription</keyword>
<feature type="region of interest" description="Disordered" evidence="5">
    <location>
        <begin position="254"/>
        <end position="282"/>
    </location>
</feature>
<dbReference type="InterPro" id="IPR036093">
    <property type="entry name" value="NAC_dom_sf"/>
</dbReference>
<keyword evidence="1" id="KW-0805">Transcription regulation</keyword>
<keyword evidence="2" id="KW-0238">DNA-binding</keyword>
<feature type="compositionally biased region" description="Gly residues" evidence="5">
    <location>
        <begin position="392"/>
        <end position="406"/>
    </location>
</feature>
<keyword evidence="4" id="KW-0539">Nucleus</keyword>
<evidence type="ECO:0000256" key="5">
    <source>
        <dbReference type="SAM" id="MobiDB-lite"/>
    </source>
</evidence>
<evidence type="ECO:0000256" key="2">
    <source>
        <dbReference type="ARBA" id="ARBA00023125"/>
    </source>
</evidence>
<feature type="compositionally biased region" description="Polar residues" evidence="5">
    <location>
        <begin position="370"/>
        <end position="381"/>
    </location>
</feature>
<dbReference type="EMBL" id="SPHZ02000001">
    <property type="protein sequence ID" value="KAF0933356.1"/>
    <property type="molecule type" value="Genomic_DNA"/>
</dbReference>
<evidence type="ECO:0000313" key="7">
    <source>
        <dbReference type="EMBL" id="KAF0933356.1"/>
    </source>
</evidence>
<dbReference type="SUPFAM" id="SSF101941">
    <property type="entry name" value="NAC domain"/>
    <property type="match status" value="1"/>
</dbReference>
<evidence type="ECO:0000256" key="4">
    <source>
        <dbReference type="ARBA" id="ARBA00023242"/>
    </source>
</evidence>
<accession>A0A6G1F8V0</accession>
<protein>
    <recommendedName>
        <fullName evidence="6">NAC domain-containing protein</fullName>
    </recommendedName>
</protein>
<evidence type="ECO:0000259" key="6">
    <source>
        <dbReference type="PROSITE" id="PS51005"/>
    </source>
</evidence>
<feature type="region of interest" description="Disordered" evidence="5">
    <location>
        <begin position="296"/>
        <end position="406"/>
    </location>
</feature>
<sequence length="406" mass="44073">MAAPEDGEDKKLPQGFRYMPEDLELLDILEVKLSRRPLHRAYDAVFHDIRILDFHPAKLYERYAKDEENGYIYFFSTREFPRYSKKRPLRDAEGGSWRSTGVNKAVKSKKSGGLDVGQKQTLVFYQRFPGDKEAVKTNWGLHEFTRIIGPQNKVSDLAVYRLYKIRKNDKETPEDLAAEAAARRNKRSCTERGQASAAMALPPPAPGMAAQANVVSTSQAYAPLQSSTYAAYRAAAPRPGSSLAPPRAPVPINSWATPSAPAGPSSRALPIAPGHPGHFEPIDSRRRLYQQPPIAASPVDRKGKAPPHSTVHGGNVGSTSAPASRAANYQPPPLRATEHTVGVRIVGEDEDDDWQRELVAMMLAEDSEESSGAQMDATTPPSLEDDNDDGSAAGGAGEGGSQPHGG</sequence>
<reference evidence="7 8" key="1">
    <citation type="submission" date="2019-11" db="EMBL/GenBank/DDBJ databases">
        <title>Whole genome sequence of Oryza granulata.</title>
        <authorList>
            <person name="Li W."/>
        </authorList>
    </citation>
    <scope>NUCLEOTIDE SEQUENCE [LARGE SCALE GENOMIC DNA]</scope>
    <source>
        <strain evidence="8">cv. Menghai</strain>
        <tissue evidence="7">Leaf</tissue>
    </source>
</reference>
<dbReference type="GO" id="GO:0003677">
    <property type="term" value="F:DNA binding"/>
    <property type="evidence" value="ECO:0007669"/>
    <property type="project" value="UniProtKB-KW"/>
</dbReference>
<dbReference type="GO" id="GO:0006355">
    <property type="term" value="P:regulation of DNA-templated transcription"/>
    <property type="evidence" value="ECO:0007669"/>
    <property type="project" value="InterPro"/>
</dbReference>
<dbReference type="PROSITE" id="PS51005">
    <property type="entry name" value="NAC"/>
    <property type="match status" value="1"/>
</dbReference>
<name>A0A6G1F8V0_9ORYZ</name>
<proteinExistence type="predicted"/>
<dbReference type="AlphaFoldDB" id="A0A6G1F8V0"/>
<dbReference type="OrthoDB" id="688516at2759"/>
<dbReference type="Gene3D" id="2.170.150.80">
    <property type="entry name" value="NAC domain"/>
    <property type="match status" value="1"/>
</dbReference>
<dbReference type="Pfam" id="PF02365">
    <property type="entry name" value="NAM"/>
    <property type="match status" value="1"/>
</dbReference>
<dbReference type="InterPro" id="IPR003441">
    <property type="entry name" value="NAC-dom"/>
</dbReference>
<feature type="domain" description="NAC" evidence="6">
    <location>
        <begin position="12"/>
        <end position="165"/>
    </location>
</feature>
<organism evidence="7 8">
    <name type="scientific">Oryza meyeriana var. granulata</name>
    <dbReference type="NCBI Taxonomy" id="110450"/>
    <lineage>
        <taxon>Eukaryota</taxon>
        <taxon>Viridiplantae</taxon>
        <taxon>Streptophyta</taxon>
        <taxon>Embryophyta</taxon>
        <taxon>Tracheophyta</taxon>
        <taxon>Spermatophyta</taxon>
        <taxon>Magnoliopsida</taxon>
        <taxon>Liliopsida</taxon>
        <taxon>Poales</taxon>
        <taxon>Poaceae</taxon>
        <taxon>BOP clade</taxon>
        <taxon>Oryzoideae</taxon>
        <taxon>Oryzeae</taxon>
        <taxon>Oryzinae</taxon>
        <taxon>Oryza</taxon>
        <taxon>Oryza meyeriana</taxon>
    </lineage>
</organism>
<dbReference type="Proteomes" id="UP000479710">
    <property type="component" value="Unassembled WGS sequence"/>
</dbReference>
<evidence type="ECO:0000256" key="1">
    <source>
        <dbReference type="ARBA" id="ARBA00023015"/>
    </source>
</evidence>
<dbReference type="PANTHER" id="PTHR31719">
    <property type="entry name" value="NAC TRANSCRIPTION FACTOR 56"/>
    <property type="match status" value="1"/>
</dbReference>
<evidence type="ECO:0000256" key="3">
    <source>
        <dbReference type="ARBA" id="ARBA00023163"/>
    </source>
</evidence>
<gene>
    <name evidence="7" type="ORF">E2562_017978</name>
</gene>
<comment type="caution">
    <text evidence="7">The sequence shown here is derived from an EMBL/GenBank/DDBJ whole genome shotgun (WGS) entry which is preliminary data.</text>
</comment>
<keyword evidence="8" id="KW-1185">Reference proteome</keyword>